<dbReference type="PRINTS" id="PR00465">
    <property type="entry name" value="EP450IV"/>
</dbReference>
<dbReference type="EMBL" id="CP115611">
    <property type="protein sequence ID" value="WBW71609.1"/>
    <property type="molecule type" value="Genomic_DNA"/>
</dbReference>
<dbReference type="GeneID" id="80875063"/>
<dbReference type="PRINTS" id="PR00385">
    <property type="entry name" value="P450"/>
</dbReference>
<dbReference type="PANTHER" id="PTHR24304:SF2">
    <property type="entry name" value="24-HYDROXYCHOLESTEROL 7-ALPHA-HYDROXYLASE"/>
    <property type="match status" value="1"/>
</dbReference>
<evidence type="ECO:0000256" key="2">
    <source>
        <dbReference type="ARBA" id="ARBA00004370"/>
    </source>
</evidence>
<evidence type="ECO:0000256" key="3">
    <source>
        <dbReference type="ARBA" id="ARBA00010617"/>
    </source>
</evidence>
<protein>
    <submittedName>
        <fullName evidence="12">Lanosterol 14-demethylase (Cytochrome P450) Erg11</fullName>
    </submittedName>
</protein>
<evidence type="ECO:0000256" key="10">
    <source>
        <dbReference type="PIRSR" id="PIRSR602403-1"/>
    </source>
</evidence>
<dbReference type="GO" id="GO:0005506">
    <property type="term" value="F:iron ion binding"/>
    <property type="evidence" value="ECO:0007669"/>
    <property type="project" value="InterPro"/>
</dbReference>
<keyword evidence="9" id="KW-0472">Membrane</keyword>
<dbReference type="PROSITE" id="PS00086">
    <property type="entry name" value="CYTOCHROME_P450"/>
    <property type="match status" value="1"/>
</dbReference>
<evidence type="ECO:0000256" key="7">
    <source>
        <dbReference type="ARBA" id="ARBA00023004"/>
    </source>
</evidence>
<dbReference type="CDD" id="cd11042">
    <property type="entry name" value="CYP51-like"/>
    <property type="match status" value="1"/>
</dbReference>
<dbReference type="InterPro" id="IPR036396">
    <property type="entry name" value="Cyt_P450_sf"/>
</dbReference>
<dbReference type="SUPFAM" id="SSF48264">
    <property type="entry name" value="Cytochrome P450"/>
    <property type="match status" value="1"/>
</dbReference>
<dbReference type="GO" id="GO:0020037">
    <property type="term" value="F:heme binding"/>
    <property type="evidence" value="ECO:0007669"/>
    <property type="project" value="InterPro"/>
</dbReference>
<keyword evidence="5 10" id="KW-0479">Metal-binding</keyword>
<organism evidence="12 13">
    <name type="scientific">Schizosaccharomyces osmophilus</name>
    <dbReference type="NCBI Taxonomy" id="2545709"/>
    <lineage>
        <taxon>Eukaryota</taxon>
        <taxon>Fungi</taxon>
        <taxon>Dikarya</taxon>
        <taxon>Ascomycota</taxon>
        <taxon>Taphrinomycotina</taxon>
        <taxon>Schizosaccharomycetes</taxon>
        <taxon>Schizosaccharomycetales</taxon>
        <taxon>Schizosaccharomycetaceae</taxon>
        <taxon>Schizosaccharomyces</taxon>
    </lineage>
</organism>
<dbReference type="GO" id="GO:0004497">
    <property type="term" value="F:monooxygenase activity"/>
    <property type="evidence" value="ECO:0007669"/>
    <property type="project" value="UniProtKB-KW"/>
</dbReference>
<evidence type="ECO:0000256" key="11">
    <source>
        <dbReference type="RuleBase" id="RU000461"/>
    </source>
</evidence>
<evidence type="ECO:0000256" key="9">
    <source>
        <dbReference type="ARBA" id="ARBA00023136"/>
    </source>
</evidence>
<dbReference type="GO" id="GO:0016705">
    <property type="term" value="F:oxidoreductase activity, acting on paired donors, with incorporation or reduction of molecular oxygen"/>
    <property type="evidence" value="ECO:0007669"/>
    <property type="project" value="InterPro"/>
</dbReference>
<accession>A0AAE9W8E5</accession>
<dbReference type="GO" id="GO:0016020">
    <property type="term" value="C:membrane"/>
    <property type="evidence" value="ECO:0007669"/>
    <property type="project" value="UniProtKB-SubCell"/>
</dbReference>
<name>A0AAE9W8E5_9SCHI</name>
<dbReference type="Pfam" id="PF00067">
    <property type="entry name" value="p450"/>
    <property type="match status" value="1"/>
</dbReference>
<proteinExistence type="inferred from homology"/>
<feature type="binding site" description="axial binding residue" evidence="10">
    <location>
        <position position="444"/>
    </location>
    <ligand>
        <name>heme</name>
        <dbReference type="ChEBI" id="CHEBI:30413"/>
    </ligand>
    <ligandPart>
        <name>Fe</name>
        <dbReference type="ChEBI" id="CHEBI:18248"/>
    </ligandPart>
</feature>
<dbReference type="Proteomes" id="UP001212411">
    <property type="component" value="Chromosome 1"/>
</dbReference>
<dbReference type="Gene3D" id="1.10.630.10">
    <property type="entry name" value="Cytochrome P450"/>
    <property type="match status" value="1"/>
</dbReference>
<evidence type="ECO:0000256" key="8">
    <source>
        <dbReference type="ARBA" id="ARBA00023033"/>
    </source>
</evidence>
<dbReference type="RefSeq" id="XP_056035852.1">
    <property type="nucleotide sequence ID" value="XM_056180374.1"/>
</dbReference>
<dbReference type="InterPro" id="IPR017972">
    <property type="entry name" value="Cyt_P450_CS"/>
</dbReference>
<keyword evidence="6 11" id="KW-0560">Oxidoreductase</keyword>
<reference evidence="12 13" key="1">
    <citation type="journal article" date="2023" name="G3 (Bethesda)">
        <title>A high-quality reference genome for the fission yeast Schizosaccharomyces osmophilus.</title>
        <authorList>
            <person name="Jia G.S."/>
            <person name="Zhang W.C."/>
            <person name="Liang Y."/>
            <person name="Liu X.H."/>
            <person name="Rhind N."/>
            <person name="Pidoux A."/>
            <person name="Brysch-Herzberg M."/>
            <person name="Du L.L."/>
        </authorList>
    </citation>
    <scope>NUCLEOTIDE SEQUENCE [LARGE SCALE GENOMIC DNA]</scope>
    <source>
        <strain evidence="12 13">CBS 15793</strain>
    </source>
</reference>
<keyword evidence="13" id="KW-1185">Reference proteome</keyword>
<evidence type="ECO:0000256" key="5">
    <source>
        <dbReference type="ARBA" id="ARBA00022723"/>
    </source>
</evidence>
<comment type="similarity">
    <text evidence="3 11">Belongs to the cytochrome P450 family.</text>
</comment>
<evidence type="ECO:0000256" key="4">
    <source>
        <dbReference type="ARBA" id="ARBA00022617"/>
    </source>
</evidence>
<dbReference type="InterPro" id="IPR002403">
    <property type="entry name" value="Cyt_P450_E_grp-IV"/>
</dbReference>
<evidence type="ECO:0000313" key="13">
    <source>
        <dbReference type="Proteomes" id="UP001212411"/>
    </source>
</evidence>
<keyword evidence="4 10" id="KW-0349">Heme</keyword>
<comment type="cofactor">
    <cofactor evidence="1 10">
        <name>heme</name>
        <dbReference type="ChEBI" id="CHEBI:30413"/>
    </cofactor>
</comment>
<evidence type="ECO:0000313" key="12">
    <source>
        <dbReference type="EMBL" id="WBW71609.1"/>
    </source>
</evidence>
<dbReference type="InterPro" id="IPR001128">
    <property type="entry name" value="Cyt_P450"/>
</dbReference>
<keyword evidence="8 11" id="KW-0503">Monooxygenase</keyword>
<dbReference type="AlphaFoldDB" id="A0AAE9W8E5"/>
<dbReference type="FunFam" id="1.10.630.10:FF:000033">
    <property type="entry name" value="14-alpha sterol demethylase"/>
    <property type="match status" value="1"/>
</dbReference>
<comment type="subcellular location">
    <subcellularLocation>
        <location evidence="2">Membrane</location>
    </subcellularLocation>
</comment>
<dbReference type="InterPro" id="IPR050529">
    <property type="entry name" value="CYP450_sterol_14alpha_dmase"/>
</dbReference>
<sequence>MAVSLLPLVLSGVLAWYVGYILNQITNRNPKRPPIVFHWIPFFGSAISYGIDPYVFFHECRQKYGDVFSFVCMGRKMTAYLGVKGNDFLFNGKLADLSAEEAYSHLTTPVFGKDVVYDVPNHVLMEHKKFIKSGLGFPQFRSYVPLILNEMNAFLNTSPEFGPGKEGVADLLKTMPVMTIFTASRTLQGAEVREGFDAGFADLYHDLDQGFSPINFVFPWLPLPRNRRRDRAHNIMQQTYLNIIKQRRSSPENPGSDMIWTLMNSKYRDGRLLKEHEIAGIMIALLMAGQHTSAATIMWVLTLLGSKPEVIEMLYEEQKRVLGEGENFHVDFDKYKDLPLLNYVIRETLRLHPPIHSIMRKVKRDLPVPDSKMVIPAGSHLLAAPGYSATHEDFFSRAKEFCPERWGERPDDEENAEQIDYGYGLVSKGGSSPYLPFGAGRHRCIGEQFAFMHLTTIICKFVHDYSWTTVGKVPDVDYSSMVALPLAPVKIAWKRRD</sequence>
<gene>
    <name evidence="12" type="primary">erg11</name>
    <name evidence="12" type="ORF">SOMG_01581</name>
</gene>
<evidence type="ECO:0000256" key="6">
    <source>
        <dbReference type="ARBA" id="ARBA00023002"/>
    </source>
</evidence>
<evidence type="ECO:0000256" key="1">
    <source>
        <dbReference type="ARBA" id="ARBA00001971"/>
    </source>
</evidence>
<dbReference type="PANTHER" id="PTHR24304">
    <property type="entry name" value="CYTOCHROME P450 FAMILY 7"/>
    <property type="match status" value="1"/>
</dbReference>
<dbReference type="KEGG" id="som:SOMG_01581"/>
<keyword evidence="7 10" id="KW-0408">Iron</keyword>